<reference evidence="3" key="1">
    <citation type="submission" date="2016-10" db="EMBL/GenBank/DDBJ databases">
        <authorList>
            <person name="Varghese N."/>
            <person name="Submissions S."/>
        </authorList>
    </citation>
    <scope>NUCLEOTIDE SEQUENCE [LARGE SCALE GENOMIC DNA]</scope>
    <source>
        <strain evidence="3">DSM 45413</strain>
    </source>
</reference>
<protein>
    <submittedName>
        <fullName evidence="2">Uncharacterized protein</fullName>
    </submittedName>
</protein>
<dbReference type="AlphaFoldDB" id="A0A1H8R5L0"/>
<evidence type="ECO:0000313" key="3">
    <source>
        <dbReference type="Proteomes" id="UP000198960"/>
    </source>
</evidence>
<proteinExistence type="predicted"/>
<dbReference type="EMBL" id="FOEE01000002">
    <property type="protein sequence ID" value="SEO61672.1"/>
    <property type="molecule type" value="Genomic_DNA"/>
</dbReference>
<evidence type="ECO:0000256" key="1">
    <source>
        <dbReference type="SAM" id="MobiDB-lite"/>
    </source>
</evidence>
<dbReference type="Proteomes" id="UP000198960">
    <property type="component" value="Unassembled WGS sequence"/>
</dbReference>
<gene>
    <name evidence="2" type="ORF">SAMN05660991_01017</name>
</gene>
<feature type="region of interest" description="Disordered" evidence="1">
    <location>
        <begin position="37"/>
        <end position="65"/>
    </location>
</feature>
<organism evidence="2 3">
    <name type="scientific">Trujillonella endophytica</name>
    <dbReference type="NCBI Taxonomy" id="673521"/>
    <lineage>
        <taxon>Bacteria</taxon>
        <taxon>Bacillati</taxon>
        <taxon>Actinomycetota</taxon>
        <taxon>Actinomycetes</taxon>
        <taxon>Geodermatophilales</taxon>
        <taxon>Geodermatophilaceae</taxon>
        <taxon>Trujillonella</taxon>
    </lineage>
</organism>
<name>A0A1H8R5L0_9ACTN</name>
<accession>A0A1H8R5L0</accession>
<evidence type="ECO:0000313" key="2">
    <source>
        <dbReference type="EMBL" id="SEO61672.1"/>
    </source>
</evidence>
<keyword evidence="3" id="KW-1185">Reference proteome</keyword>
<sequence length="65" mass="6926">MLREEAERLEQKAVEGVRAAGTSWSKIGALYGLTKQGAQQRFRQDRTGAGPAGTADLPDAEHDAG</sequence>